<dbReference type="Gene3D" id="2.60.120.580">
    <property type="entry name" value="Acetamidase/Formamidase-like domains"/>
    <property type="match status" value="1"/>
</dbReference>
<dbReference type="InterPro" id="IPR004304">
    <property type="entry name" value="FmdA_AmdA"/>
</dbReference>
<keyword evidence="3" id="KW-1185">Reference proteome</keyword>
<gene>
    <name evidence="2" type="ORF">SAMN06295910_2552</name>
</gene>
<dbReference type="SUPFAM" id="SSF141130">
    <property type="entry name" value="Acetamidase/Formamidase-like"/>
    <property type="match status" value="1"/>
</dbReference>
<dbReference type="AlphaFoldDB" id="A0A1X7H1B8"/>
<keyword evidence="1" id="KW-0732">Signal</keyword>
<dbReference type="Gene3D" id="3.10.28.20">
    <property type="entry name" value="Acetamidase/Formamidase-like domains"/>
    <property type="match status" value="1"/>
</dbReference>
<accession>A0A1X7H1B8</accession>
<evidence type="ECO:0000313" key="2">
    <source>
        <dbReference type="EMBL" id="SMF77194.1"/>
    </source>
</evidence>
<reference evidence="3" key="1">
    <citation type="submission" date="2017-04" db="EMBL/GenBank/DDBJ databases">
        <authorList>
            <person name="Varghese N."/>
            <person name="Submissions S."/>
        </authorList>
    </citation>
    <scope>NUCLEOTIDE SEQUENCE [LARGE SCALE GENOMIC DNA]</scope>
    <source>
        <strain evidence="3">Dd16</strain>
    </source>
</reference>
<name>A0A1X7H1B8_9SPHN</name>
<organism evidence="2 3">
    <name type="scientific">Allosphingosinicella indica</name>
    <dbReference type="NCBI Taxonomy" id="941907"/>
    <lineage>
        <taxon>Bacteria</taxon>
        <taxon>Pseudomonadati</taxon>
        <taxon>Pseudomonadota</taxon>
        <taxon>Alphaproteobacteria</taxon>
        <taxon>Sphingomonadales</taxon>
        <taxon>Sphingomonadaceae</taxon>
        <taxon>Allosphingosinicella</taxon>
    </lineage>
</organism>
<dbReference type="STRING" id="941907.SAMN06295910_2552"/>
<dbReference type="PANTHER" id="PTHR31891">
    <property type="entry name" value="FORMAMIDASE C869.04-RELATED"/>
    <property type="match status" value="1"/>
</dbReference>
<sequence length="419" mass="43726">MRWIALGCAVLAACPALAADQWVVRTDRWGNTFSQSLLIEPGASEGTLDGAPARVTRNGKSILIETGDARFEGRVDGATINGTATLPDTQDRTKRVRHAFTARRIASADGPPRTHRYTPADFSNLFSADRAPVLVIRSGDTVQTETIDSGGVDSAGKTRALYGNPQTGPFFVAGAEAGDTLAIRIDALTPNRDWADSLDMLVGRAQTRATAARAGDLGKPVRWTVDRARGVARPEGRLAGYEIPLKPMLGGIALAPPFGFAPPSTGDTGRFGGNMDFNEIGAGATVDLPVEQPGGLLYIGDAHAAQGDGETSQFALETSMDVTFTATLVKKSRIATPRVETATHLWAIGQSGTTEDAIKLATAGLTQWLEQTYGLTLSDAAVILGSAAEYRVATLAGQNVGMAAGIAKARLAGLAAAAP</sequence>
<protein>
    <submittedName>
        <fullName evidence="2">Acetamidase/formamidase</fullName>
    </submittedName>
</protein>
<feature type="chain" id="PRO_5012349466" evidence="1">
    <location>
        <begin position="19"/>
        <end position="419"/>
    </location>
</feature>
<dbReference type="OrthoDB" id="7191628at2"/>
<evidence type="ECO:0000313" key="3">
    <source>
        <dbReference type="Proteomes" id="UP000192934"/>
    </source>
</evidence>
<dbReference type="PANTHER" id="PTHR31891:SF1">
    <property type="entry name" value="FORMAMIDASE C869.04-RELATED"/>
    <property type="match status" value="1"/>
</dbReference>
<dbReference type="Pfam" id="PF03069">
    <property type="entry name" value="FmdA_AmdA"/>
    <property type="match status" value="1"/>
</dbReference>
<dbReference type="EMBL" id="LT840185">
    <property type="protein sequence ID" value="SMF77194.1"/>
    <property type="molecule type" value="Genomic_DNA"/>
</dbReference>
<evidence type="ECO:0000256" key="1">
    <source>
        <dbReference type="SAM" id="SignalP"/>
    </source>
</evidence>
<feature type="signal peptide" evidence="1">
    <location>
        <begin position="1"/>
        <end position="18"/>
    </location>
</feature>
<dbReference type="GO" id="GO:0016811">
    <property type="term" value="F:hydrolase activity, acting on carbon-nitrogen (but not peptide) bonds, in linear amides"/>
    <property type="evidence" value="ECO:0007669"/>
    <property type="project" value="InterPro"/>
</dbReference>
<proteinExistence type="predicted"/>
<dbReference type="Proteomes" id="UP000192934">
    <property type="component" value="Chromosome I"/>
</dbReference>